<protein>
    <submittedName>
        <fullName evidence="1">Uncharacterized protein</fullName>
    </submittedName>
</protein>
<keyword evidence="4" id="KW-1185">Reference proteome</keyword>
<reference evidence="2" key="2">
    <citation type="submission" date="2017-06" db="EMBL/GenBank/DDBJ databases">
        <authorList>
            <person name="Kim H.J."/>
            <person name="Triplett B.A."/>
        </authorList>
    </citation>
    <scope>NUCLEOTIDE SEQUENCE [LARGE SCALE GENOMIC DNA]</scope>
    <source>
        <strain evidence="2">Mnv1</strain>
    </source>
</reference>
<dbReference type="Proteomes" id="UP000050360">
    <property type="component" value="Unassembled WGS sequence"/>
</dbReference>
<dbReference type="EMBL" id="LKCM01000206">
    <property type="protein sequence ID" value="KPQ42760.1"/>
    <property type="molecule type" value="Genomic_DNA"/>
</dbReference>
<evidence type="ECO:0000313" key="1">
    <source>
        <dbReference type="EMBL" id="KPQ42760.1"/>
    </source>
</evidence>
<reference evidence="4" key="3">
    <citation type="submission" date="2017-06" db="EMBL/GenBank/DDBJ databases">
        <authorList>
            <person name="Cremers G."/>
        </authorList>
    </citation>
    <scope>NUCLEOTIDE SEQUENCE [LARGE SCALE GENOMIC DNA]</scope>
</reference>
<evidence type="ECO:0000313" key="3">
    <source>
        <dbReference type="Proteomes" id="UP000050360"/>
    </source>
</evidence>
<dbReference type="InterPro" id="IPR012340">
    <property type="entry name" value="NA-bd_OB-fold"/>
</dbReference>
<accession>A0A0P8DYA6</accession>
<sequence length="86" mass="9616">MSAFDLETGKRFMENFNDLIVVKKLSRRLDAIPAVLVADEESTIQVMDPETYESVTIKRPEFLSVELGNEVNIVKTAKGIYVVPGV</sequence>
<proteinExistence type="predicted"/>
<name>A0A0P8DYA6_9EURY</name>
<dbReference type="AlphaFoldDB" id="A0A0P8DYA6"/>
<dbReference type="EMBL" id="FZMP01000167">
    <property type="protein sequence ID" value="SNQ61182.1"/>
    <property type="molecule type" value="Genomic_DNA"/>
</dbReference>
<accession>A0A284VPK3</accession>
<dbReference type="Proteomes" id="UP000218615">
    <property type="component" value="Unassembled WGS sequence"/>
</dbReference>
<gene>
    <name evidence="2" type="ORF">MNV_2490001</name>
    <name evidence="1" type="ORF">MPEBLZ_02707</name>
</gene>
<reference evidence="1 3" key="1">
    <citation type="submission" date="2015-09" db="EMBL/GenBank/DDBJ databases">
        <title>A metagenomics-based metabolic model of nitrate-dependent anaerobic oxidation of methane by Methanoperedens-like archaea.</title>
        <authorList>
            <person name="Arshad A."/>
            <person name="Speth D.R."/>
            <person name="De Graaf R.M."/>
            <person name="Op Den Camp H.J."/>
            <person name="Jetten M.S."/>
            <person name="Welte C.U."/>
        </authorList>
    </citation>
    <scope>NUCLEOTIDE SEQUENCE [LARGE SCALE GENOMIC DNA]</scope>
</reference>
<organism evidence="1 3">
    <name type="scientific">Candidatus Methanoperedens nitratireducens</name>
    <dbReference type="NCBI Taxonomy" id="1392998"/>
    <lineage>
        <taxon>Archaea</taxon>
        <taxon>Methanobacteriati</taxon>
        <taxon>Methanobacteriota</taxon>
        <taxon>Stenosarchaea group</taxon>
        <taxon>Methanomicrobia</taxon>
        <taxon>Methanosarcinales</taxon>
        <taxon>ANME-2 cluster</taxon>
        <taxon>Candidatus Methanoperedentaceae</taxon>
        <taxon>Candidatus Methanoperedens</taxon>
    </lineage>
</organism>
<evidence type="ECO:0000313" key="4">
    <source>
        <dbReference type="Proteomes" id="UP000218615"/>
    </source>
</evidence>
<evidence type="ECO:0000313" key="2">
    <source>
        <dbReference type="EMBL" id="SNQ61182.1"/>
    </source>
</evidence>
<dbReference type="Gene3D" id="2.40.50.140">
    <property type="entry name" value="Nucleic acid-binding proteins"/>
    <property type="match status" value="1"/>
</dbReference>